<name>A0A2G2WYL1_CAPBA</name>
<dbReference type="OrthoDB" id="1938854at2759"/>
<keyword evidence="2" id="KW-1185">Reference proteome</keyword>
<dbReference type="AlphaFoldDB" id="A0A2G2WYL1"/>
<proteinExistence type="predicted"/>
<comment type="caution">
    <text evidence="1">The sequence shown here is derived from an EMBL/GenBank/DDBJ whole genome shotgun (WGS) entry which is preliminary data.</text>
</comment>
<reference evidence="1 2" key="1">
    <citation type="journal article" date="2017" name="Genome Biol.">
        <title>New reference genome sequences of hot pepper reveal the massive evolution of plant disease-resistance genes by retroduplication.</title>
        <authorList>
            <person name="Kim S."/>
            <person name="Park J."/>
            <person name="Yeom S.I."/>
            <person name="Kim Y.M."/>
            <person name="Seo E."/>
            <person name="Kim K.T."/>
            <person name="Kim M.S."/>
            <person name="Lee J.M."/>
            <person name="Cheong K."/>
            <person name="Shin H.S."/>
            <person name="Kim S.B."/>
            <person name="Han K."/>
            <person name="Lee J."/>
            <person name="Park M."/>
            <person name="Lee H.A."/>
            <person name="Lee H.Y."/>
            <person name="Lee Y."/>
            <person name="Oh S."/>
            <person name="Lee J.H."/>
            <person name="Choi E."/>
            <person name="Choi E."/>
            <person name="Lee S.E."/>
            <person name="Jeon J."/>
            <person name="Kim H."/>
            <person name="Choi G."/>
            <person name="Song H."/>
            <person name="Lee J."/>
            <person name="Lee S.C."/>
            <person name="Kwon J.K."/>
            <person name="Lee H.Y."/>
            <person name="Koo N."/>
            <person name="Hong Y."/>
            <person name="Kim R.W."/>
            <person name="Kang W.H."/>
            <person name="Huh J.H."/>
            <person name="Kang B.C."/>
            <person name="Yang T.J."/>
            <person name="Lee Y.H."/>
            <person name="Bennetzen J.L."/>
            <person name="Choi D."/>
        </authorList>
    </citation>
    <scope>NUCLEOTIDE SEQUENCE [LARGE SCALE GENOMIC DNA]</scope>
    <source>
        <strain evidence="2">cv. PBC81</strain>
    </source>
</reference>
<dbReference type="EMBL" id="MLFT02000004">
    <property type="protein sequence ID" value="PHT50313.1"/>
    <property type="molecule type" value="Genomic_DNA"/>
</dbReference>
<protein>
    <submittedName>
        <fullName evidence="1">Uncharacterized protein</fullName>
    </submittedName>
</protein>
<gene>
    <name evidence="1" type="ORF">CQW23_10060</name>
</gene>
<reference evidence="2" key="2">
    <citation type="journal article" date="2017" name="J. Anim. Genet.">
        <title>Multiple reference genome sequences of hot pepper reveal the massive evolution of plant disease resistance genes by retroduplication.</title>
        <authorList>
            <person name="Kim S."/>
            <person name="Park J."/>
            <person name="Yeom S.-I."/>
            <person name="Kim Y.-M."/>
            <person name="Seo E."/>
            <person name="Kim K.-T."/>
            <person name="Kim M.-S."/>
            <person name="Lee J.M."/>
            <person name="Cheong K."/>
            <person name="Shin H.-S."/>
            <person name="Kim S.-B."/>
            <person name="Han K."/>
            <person name="Lee J."/>
            <person name="Park M."/>
            <person name="Lee H.-A."/>
            <person name="Lee H.-Y."/>
            <person name="Lee Y."/>
            <person name="Oh S."/>
            <person name="Lee J.H."/>
            <person name="Choi E."/>
            <person name="Choi E."/>
            <person name="Lee S.E."/>
            <person name="Jeon J."/>
            <person name="Kim H."/>
            <person name="Choi G."/>
            <person name="Song H."/>
            <person name="Lee J."/>
            <person name="Lee S.-C."/>
            <person name="Kwon J.-K."/>
            <person name="Lee H.-Y."/>
            <person name="Koo N."/>
            <person name="Hong Y."/>
            <person name="Kim R.W."/>
            <person name="Kang W.-H."/>
            <person name="Huh J.H."/>
            <person name="Kang B.-C."/>
            <person name="Yang T.-J."/>
            <person name="Lee Y.-H."/>
            <person name="Bennetzen J.L."/>
            <person name="Choi D."/>
        </authorList>
    </citation>
    <scope>NUCLEOTIDE SEQUENCE [LARGE SCALE GENOMIC DNA]</scope>
    <source>
        <strain evidence="2">cv. PBC81</strain>
    </source>
</reference>
<accession>A0A2G2WYL1</accession>
<sequence>MRLNTGLTFKTLTADYFLRGKIIILPDKKSVAFLSFVGNLDKRVELYIKCVEVGSKRYDEAISIMAAKEAYENKAFIETTVKDH</sequence>
<dbReference type="STRING" id="33114.A0A2G2WYL1"/>
<dbReference type="InterPro" id="IPR044819">
    <property type="entry name" value="OBL-like"/>
</dbReference>
<dbReference type="PANTHER" id="PTHR46086:SF31">
    <property type="entry name" value="FUNGAL LIPASE-LIKE DOMAIN-CONTAINING PROTEIN"/>
    <property type="match status" value="1"/>
</dbReference>
<dbReference type="PANTHER" id="PTHR46086">
    <property type="entry name" value="ALPHA/BETA-HYDROLASES SUPERFAMILY PROTEIN"/>
    <property type="match status" value="1"/>
</dbReference>
<organism evidence="1 2">
    <name type="scientific">Capsicum baccatum</name>
    <name type="common">Peruvian pepper</name>
    <dbReference type="NCBI Taxonomy" id="33114"/>
    <lineage>
        <taxon>Eukaryota</taxon>
        <taxon>Viridiplantae</taxon>
        <taxon>Streptophyta</taxon>
        <taxon>Embryophyta</taxon>
        <taxon>Tracheophyta</taxon>
        <taxon>Spermatophyta</taxon>
        <taxon>Magnoliopsida</taxon>
        <taxon>eudicotyledons</taxon>
        <taxon>Gunneridae</taxon>
        <taxon>Pentapetalae</taxon>
        <taxon>asterids</taxon>
        <taxon>lamiids</taxon>
        <taxon>Solanales</taxon>
        <taxon>Solanaceae</taxon>
        <taxon>Solanoideae</taxon>
        <taxon>Capsiceae</taxon>
        <taxon>Capsicum</taxon>
    </lineage>
</organism>
<dbReference type="Proteomes" id="UP000224567">
    <property type="component" value="Unassembled WGS sequence"/>
</dbReference>
<dbReference type="GO" id="GO:0006629">
    <property type="term" value="P:lipid metabolic process"/>
    <property type="evidence" value="ECO:0007669"/>
    <property type="project" value="InterPro"/>
</dbReference>
<evidence type="ECO:0000313" key="1">
    <source>
        <dbReference type="EMBL" id="PHT50313.1"/>
    </source>
</evidence>
<dbReference type="GO" id="GO:0004806">
    <property type="term" value="F:triacylglycerol lipase activity"/>
    <property type="evidence" value="ECO:0007669"/>
    <property type="project" value="InterPro"/>
</dbReference>
<evidence type="ECO:0000313" key="2">
    <source>
        <dbReference type="Proteomes" id="UP000224567"/>
    </source>
</evidence>